<evidence type="ECO:0000256" key="6">
    <source>
        <dbReference type="ARBA" id="ARBA00023002"/>
    </source>
</evidence>
<dbReference type="InterPro" id="IPR050775">
    <property type="entry name" value="FAD-binding_Monooxygenases"/>
</dbReference>
<accession>A0A255DM46</accession>
<evidence type="ECO:0000256" key="1">
    <source>
        <dbReference type="ARBA" id="ARBA00001974"/>
    </source>
</evidence>
<comment type="cofactor">
    <cofactor evidence="1">
        <name>FAD</name>
        <dbReference type="ChEBI" id="CHEBI:57692"/>
    </cofactor>
</comment>
<evidence type="ECO:0000256" key="5">
    <source>
        <dbReference type="ARBA" id="ARBA00022857"/>
    </source>
</evidence>
<dbReference type="PANTHER" id="PTHR43098">
    <property type="entry name" value="L-ORNITHINE N(5)-MONOOXYGENASE-RELATED"/>
    <property type="match status" value="1"/>
</dbReference>
<dbReference type="GO" id="GO:0016709">
    <property type="term" value="F:oxidoreductase activity, acting on paired donors, with incorporation or reduction of molecular oxygen, NAD(P)H as one donor, and incorporation of one atom of oxygen"/>
    <property type="evidence" value="ECO:0007669"/>
    <property type="project" value="UniProtKB-ARBA"/>
</dbReference>
<reference evidence="7 8" key="1">
    <citation type="submission" date="2017-07" db="EMBL/GenBank/DDBJ databases">
        <title>The new phylogeny of genus Mycobacterium.</title>
        <authorList>
            <person name="Tortoli E."/>
            <person name="Trovato A."/>
            <person name="Cirillo D.M."/>
        </authorList>
    </citation>
    <scope>NUCLEOTIDE SEQUENCE [LARGE SCALE GENOMIC DNA]</scope>
    <source>
        <strain evidence="7 8">ATCC 33027</strain>
    </source>
</reference>
<evidence type="ECO:0000256" key="3">
    <source>
        <dbReference type="ARBA" id="ARBA00022630"/>
    </source>
</evidence>
<keyword evidence="3" id="KW-0285">Flavoprotein</keyword>
<dbReference type="PANTHER" id="PTHR43098:SF2">
    <property type="entry name" value="FAD-BINDING MONOOXYGENASE AUSB-RELATED"/>
    <property type="match status" value="1"/>
</dbReference>
<dbReference type="OrthoDB" id="5168853at2"/>
<dbReference type="Proteomes" id="UP000216063">
    <property type="component" value="Unassembled WGS sequence"/>
</dbReference>
<protein>
    <recommendedName>
        <fullName evidence="9">Monooxygenase</fullName>
    </recommendedName>
</protein>
<evidence type="ECO:0000313" key="7">
    <source>
        <dbReference type="EMBL" id="OYN76723.1"/>
    </source>
</evidence>
<gene>
    <name evidence="7" type="ORF">CG716_21270</name>
</gene>
<evidence type="ECO:0000256" key="2">
    <source>
        <dbReference type="ARBA" id="ARBA00010139"/>
    </source>
</evidence>
<dbReference type="EMBL" id="NOZR01000020">
    <property type="protein sequence ID" value="OYN76723.1"/>
    <property type="molecule type" value="Genomic_DNA"/>
</dbReference>
<evidence type="ECO:0000256" key="4">
    <source>
        <dbReference type="ARBA" id="ARBA00022827"/>
    </source>
</evidence>
<name>A0A255DM46_9MYCO</name>
<dbReference type="SUPFAM" id="SSF51905">
    <property type="entry name" value="FAD/NAD(P)-binding domain"/>
    <property type="match status" value="2"/>
</dbReference>
<organism evidence="7 8">
    <name type="scientific">Mycolicibacterium sphagni</name>
    <dbReference type="NCBI Taxonomy" id="1786"/>
    <lineage>
        <taxon>Bacteria</taxon>
        <taxon>Bacillati</taxon>
        <taxon>Actinomycetota</taxon>
        <taxon>Actinomycetes</taxon>
        <taxon>Mycobacteriales</taxon>
        <taxon>Mycobacteriaceae</taxon>
        <taxon>Mycolicibacterium</taxon>
    </lineage>
</organism>
<dbReference type="InterPro" id="IPR036188">
    <property type="entry name" value="FAD/NAD-bd_sf"/>
</dbReference>
<keyword evidence="4" id="KW-0274">FAD</keyword>
<dbReference type="AlphaFoldDB" id="A0A255DM46"/>
<comment type="caution">
    <text evidence="7">The sequence shown here is derived from an EMBL/GenBank/DDBJ whole genome shotgun (WGS) entry which is preliminary data.</text>
</comment>
<evidence type="ECO:0008006" key="9">
    <source>
        <dbReference type="Google" id="ProtNLM"/>
    </source>
</evidence>
<comment type="similarity">
    <text evidence="2">Belongs to the FAD-binding monooxygenase family.</text>
</comment>
<keyword evidence="5" id="KW-0521">NADP</keyword>
<sequence>MAFDPQVVHAKYRAERDKRLVAGRTAIRDLNHDEYVAGYRVDPFTAYTAREGITDDPDVVIVGGGIAGLLAGAHLRKAGVRRIRIVDQAGGIGGTWYWNRYPGVMCDVESYQYLPMLEELDYIPSRRYAYGEEIRLHLQAVADRFDLGSDALFHTGVTQAIWDEDAGRWTVHTDRGDVLSCRYYILAAGILNLMKLPAIPGMDEFAGPAFHTARWDYDFTGGSPGQALTNLGDRVVALIGTGASGLQCLPPLAEAAKHVYVFQRTPSAIGVRGNRPTDDSFAEGLQPGWQKARMDNFQSIMLGRPVDEDLTDDGWTRHYAAVQNPPRHKGMSTEEFMRAAEELDFGIMEQHRQRIDELVHKPDVAAALKPYYRYLCKRPCFHDEYFDAFNRDNVTLIDCPAGIERITEQGPVVGGQQYEVDGIVYATGFEAEVTPLPRRIGHNVIGRGGISLAGKWADGAATLFGMTSHGFPNMFVMPAPGQQSVVTVNYTQLAEFGAEFVAGLVAVLEERGVRVFDINPAAEADWIQQIVDTYVDPSAVLSACTPSRLNNEGDPGGIRARDTNFGRGFGDFFAYRELLQGWLASGDLEGLDLT</sequence>
<evidence type="ECO:0000313" key="8">
    <source>
        <dbReference type="Proteomes" id="UP000216063"/>
    </source>
</evidence>
<dbReference type="Gene3D" id="3.50.50.60">
    <property type="entry name" value="FAD/NAD(P)-binding domain"/>
    <property type="match status" value="3"/>
</dbReference>
<keyword evidence="6" id="KW-0560">Oxidoreductase</keyword>
<dbReference type="Pfam" id="PF13450">
    <property type="entry name" value="NAD_binding_8"/>
    <property type="match status" value="1"/>
</dbReference>
<proteinExistence type="inferred from homology"/>
<dbReference type="RefSeq" id="WP_094483099.1">
    <property type="nucleotide sequence ID" value="NZ_JACKSC010000131.1"/>
</dbReference>
<keyword evidence="8" id="KW-1185">Reference proteome</keyword>